<dbReference type="EMBL" id="JAQQWL010000004">
    <property type="protein sequence ID" value="KAK8076393.1"/>
    <property type="molecule type" value="Genomic_DNA"/>
</dbReference>
<dbReference type="Proteomes" id="UP001480595">
    <property type="component" value="Unassembled WGS sequence"/>
</dbReference>
<comment type="caution">
    <text evidence="1">The sequence shown here is derived from an EMBL/GenBank/DDBJ whole genome shotgun (WGS) entry which is preliminary data.</text>
</comment>
<sequence length="360" mass="40812">MGFRGMLAVPVCPVCHSIMGRRLHWRGGEAQAVGHSLRYSKVHSKGPGEPPDDPSICAPWNYRLQLDLGRLHVHHTDGKQDWARETAKMSTVYRNGLVTIIASSAACCDEGFLDKVRKMSVLLGVYDWGHHRGGPQSHDCHYNKWLNPVDFRGWTLQERVLSTRLLCFASDEVQFSYHESRACECGQQLMGDMYTAREPEEQWFSTVREYSRRSLTKQSDVTVAFKGIQHAAAAKVQEATCVSMIWLQPTMTPFTARSLLWYRYGYEEVAAYFPKDLAVPSYSWTSLKGEFVHSSSSQFQGAKFPTKCLGFDAEDIKSKDLDGTSIRLLGMESVNWYKENHAAGTNYPDKQTDPVSQHRL</sequence>
<dbReference type="PANTHER" id="PTHR33112">
    <property type="entry name" value="DOMAIN PROTEIN, PUTATIVE-RELATED"/>
    <property type="match status" value="1"/>
</dbReference>
<dbReference type="GeneID" id="92088137"/>
<organism evidence="1 2">
    <name type="scientific">Apiospora phragmitis</name>
    <dbReference type="NCBI Taxonomy" id="2905665"/>
    <lineage>
        <taxon>Eukaryota</taxon>
        <taxon>Fungi</taxon>
        <taxon>Dikarya</taxon>
        <taxon>Ascomycota</taxon>
        <taxon>Pezizomycotina</taxon>
        <taxon>Sordariomycetes</taxon>
        <taxon>Xylariomycetidae</taxon>
        <taxon>Amphisphaeriales</taxon>
        <taxon>Apiosporaceae</taxon>
        <taxon>Apiospora</taxon>
    </lineage>
</organism>
<evidence type="ECO:0000313" key="2">
    <source>
        <dbReference type="Proteomes" id="UP001480595"/>
    </source>
</evidence>
<dbReference type="PANTHER" id="PTHR33112:SF16">
    <property type="entry name" value="HETEROKARYON INCOMPATIBILITY DOMAIN-CONTAINING PROTEIN"/>
    <property type="match status" value="1"/>
</dbReference>
<protein>
    <recommendedName>
        <fullName evidence="3">Heterokaryon incompatibility protein</fullName>
    </recommendedName>
</protein>
<keyword evidence="2" id="KW-1185">Reference proteome</keyword>
<accession>A0ABR1VYV1</accession>
<gene>
    <name evidence="1" type="ORF">PG994_003665</name>
</gene>
<name>A0ABR1VYV1_9PEZI</name>
<evidence type="ECO:0008006" key="3">
    <source>
        <dbReference type="Google" id="ProtNLM"/>
    </source>
</evidence>
<proteinExistence type="predicted"/>
<evidence type="ECO:0000313" key="1">
    <source>
        <dbReference type="EMBL" id="KAK8076393.1"/>
    </source>
</evidence>
<reference evidence="1 2" key="1">
    <citation type="submission" date="2023-01" db="EMBL/GenBank/DDBJ databases">
        <title>Analysis of 21 Apiospora genomes using comparative genomics revels a genus with tremendous synthesis potential of carbohydrate active enzymes and secondary metabolites.</title>
        <authorList>
            <person name="Sorensen T."/>
        </authorList>
    </citation>
    <scope>NUCLEOTIDE SEQUENCE [LARGE SCALE GENOMIC DNA]</scope>
    <source>
        <strain evidence="1 2">CBS 135458</strain>
    </source>
</reference>
<dbReference type="RefSeq" id="XP_066719352.1">
    <property type="nucleotide sequence ID" value="XM_066855074.1"/>
</dbReference>